<organism evidence="1">
    <name type="scientific">Zea mays</name>
    <name type="common">Maize</name>
    <dbReference type="NCBI Taxonomy" id="4577"/>
    <lineage>
        <taxon>Eukaryota</taxon>
        <taxon>Viridiplantae</taxon>
        <taxon>Streptophyta</taxon>
        <taxon>Embryophyta</taxon>
        <taxon>Tracheophyta</taxon>
        <taxon>Spermatophyta</taxon>
        <taxon>Magnoliopsida</taxon>
        <taxon>Liliopsida</taxon>
        <taxon>Poales</taxon>
        <taxon>Poaceae</taxon>
        <taxon>PACMAD clade</taxon>
        <taxon>Panicoideae</taxon>
        <taxon>Andropogonodae</taxon>
        <taxon>Andropogoneae</taxon>
        <taxon>Tripsacinae</taxon>
        <taxon>Zea</taxon>
    </lineage>
</organism>
<dbReference type="EMBL" id="EU953882">
    <property type="protein sequence ID" value="ACG26000.1"/>
    <property type="molecule type" value="mRNA"/>
</dbReference>
<dbReference type="AlphaFoldDB" id="B6SMB7"/>
<reference evidence="1" key="1">
    <citation type="journal article" date="2009" name="Plant Mol. Biol.">
        <title>Insights into corn genes derived from large-scale cDNA sequencing.</title>
        <authorList>
            <person name="Alexandrov N.N."/>
            <person name="Brover V.V."/>
            <person name="Freidin S."/>
            <person name="Troukhan M.E."/>
            <person name="Tatarinova T.V."/>
            <person name="Zhang H."/>
            <person name="Swaller T.J."/>
            <person name="Lu Y.P."/>
            <person name="Bouck J."/>
            <person name="Flavell R.B."/>
            <person name="Feldmann K.A."/>
        </authorList>
    </citation>
    <scope>NUCLEOTIDE SEQUENCE</scope>
</reference>
<name>B6SMB7_MAIZE</name>
<proteinExistence type="evidence at transcript level"/>
<accession>B6SMB7</accession>
<sequence>MRNYASAAAWEGPMAAELKTTGVEVIADGVHVKGWVI</sequence>
<evidence type="ECO:0000313" key="1">
    <source>
        <dbReference type="EMBL" id="ACG26000.1"/>
    </source>
</evidence>
<protein>
    <submittedName>
        <fullName evidence="1">Uncharacterized protein</fullName>
    </submittedName>
</protein>